<dbReference type="AlphaFoldDB" id="A0AA35QEE2"/>
<gene>
    <name evidence="1" type="ORF">CCHLO57077_00004572</name>
</gene>
<evidence type="ECO:0000313" key="2">
    <source>
        <dbReference type="Proteomes" id="UP001160390"/>
    </source>
</evidence>
<dbReference type="Proteomes" id="UP001160390">
    <property type="component" value="Unassembled WGS sequence"/>
</dbReference>
<proteinExistence type="predicted"/>
<protein>
    <submittedName>
        <fullName evidence="1">Uncharacterized protein</fullName>
    </submittedName>
</protein>
<reference evidence="1" key="1">
    <citation type="submission" date="2023-01" db="EMBL/GenBank/DDBJ databases">
        <authorList>
            <person name="Piombo E."/>
        </authorList>
    </citation>
    <scope>NUCLEOTIDE SEQUENCE</scope>
</reference>
<keyword evidence="2" id="KW-1185">Reference proteome</keyword>
<evidence type="ECO:0000313" key="1">
    <source>
        <dbReference type="EMBL" id="CAI6100450.1"/>
    </source>
</evidence>
<dbReference type="EMBL" id="CABFNP030001338">
    <property type="protein sequence ID" value="CAI6100450.1"/>
    <property type="molecule type" value="Genomic_DNA"/>
</dbReference>
<organism evidence="1 2">
    <name type="scientific">Clonostachys chloroleuca</name>
    <dbReference type="NCBI Taxonomy" id="1926264"/>
    <lineage>
        <taxon>Eukaryota</taxon>
        <taxon>Fungi</taxon>
        <taxon>Dikarya</taxon>
        <taxon>Ascomycota</taxon>
        <taxon>Pezizomycotina</taxon>
        <taxon>Sordariomycetes</taxon>
        <taxon>Hypocreomycetidae</taxon>
        <taxon>Hypocreales</taxon>
        <taxon>Bionectriaceae</taxon>
        <taxon>Clonostachys</taxon>
    </lineage>
</organism>
<sequence length="107" mass="11610">MYICHPARVNTHVGARGRRGKIKASMNAFATDKATPHGNPWAMAAHLHFTSQLLLVVMPVATSIKPSLLSTLVDIVSACSQLLMHLLDEPAPRAHQKASEITEAMET</sequence>
<comment type="caution">
    <text evidence="1">The sequence shown here is derived from an EMBL/GenBank/DDBJ whole genome shotgun (WGS) entry which is preliminary data.</text>
</comment>
<accession>A0AA35QEE2</accession>
<name>A0AA35QEE2_9HYPO</name>